<evidence type="ECO:0000313" key="10">
    <source>
        <dbReference type="WBParaSite" id="BXY_0687100.1"/>
    </source>
</evidence>
<feature type="transmembrane region" description="Helical" evidence="5">
    <location>
        <begin position="43"/>
        <end position="65"/>
    </location>
</feature>
<dbReference type="GO" id="GO:0005774">
    <property type="term" value="C:vacuolar membrane"/>
    <property type="evidence" value="ECO:0007669"/>
    <property type="project" value="TreeGrafter"/>
</dbReference>
<evidence type="ECO:0000256" key="1">
    <source>
        <dbReference type="ARBA" id="ARBA00004141"/>
    </source>
</evidence>
<dbReference type="AlphaFoldDB" id="A0A1I7S1J4"/>
<organism evidence="8 10">
    <name type="scientific">Bursaphelenchus xylophilus</name>
    <name type="common">Pinewood nematode worm</name>
    <name type="synonym">Aphelenchoides xylophilus</name>
    <dbReference type="NCBI Taxonomy" id="6326"/>
    <lineage>
        <taxon>Eukaryota</taxon>
        <taxon>Metazoa</taxon>
        <taxon>Ecdysozoa</taxon>
        <taxon>Nematoda</taxon>
        <taxon>Chromadorea</taxon>
        <taxon>Rhabditida</taxon>
        <taxon>Tylenchina</taxon>
        <taxon>Tylenchomorpha</taxon>
        <taxon>Aphelenchoidea</taxon>
        <taxon>Aphelenchoididae</taxon>
        <taxon>Bursaphelenchus</taxon>
    </lineage>
</organism>
<evidence type="ECO:0000313" key="7">
    <source>
        <dbReference type="EMBL" id="CAD5208416.1"/>
    </source>
</evidence>
<accession>A0A1I7S1J4</accession>
<dbReference type="Pfam" id="PF01490">
    <property type="entry name" value="Aa_trans"/>
    <property type="match status" value="1"/>
</dbReference>
<dbReference type="Proteomes" id="UP000659654">
    <property type="component" value="Unassembled WGS sequence"/>
</dbReference>
<comment type="subcellular location">
    <subcellularLocation>
        <location evidence="1">Membrane</location>
        <topology evidence="1">Multi-pass membrane protein</topology>
    </subcellularLocation>
</comment>
<dbReference type="WBParaSite" id="BXY_0687100.1">
    <property type="protein sequence ID" value="BXY_0687100.1"/>
    <property type="gene ID" value="BXY_0687100"/>
</dbReference>
<evidence type="ECO:0000256" key="2">
    <source>
        <dbReference type="ARBA" id="ARBA00022692"/>
    </source>
</evidence>
<dbReference type="PANTHER" id="PTHR22950">
    <property type="entry name" value="AMINO ACID TRANSPORTER"/>
    <property type="match status" value="1"/>
</dbReference>
<keyword evidence="2 5" id="KW-0812">Transmembrane</keyword>
<reference evidence="10" key="1">
    <citation type="submission" date="2016-11" db="UniProtKB">
        <authorList>
            <consortium name="WormBaseParasite"/>
        </authorList>
    </citation>
    <scope>IDENTIFICATION</scope>
</reference>
<evidence type="ECO:0000313" key="9">
    <source>
        <dbReference type="Proteomes" id="UP000659654"/>
    </source>
</evidence>
<keyword evidence="9" id="KW-1185">Reference proteome</keyword>
<feature type="transmembrane region" description="Helical" evidence="5">
    <location>
        <begin position="164"/>
        <end position="185"/>
    </location>
</feature>
<sequence length="508" mass="56437">MSRASAKSSKSSAETFSHASSGEALDVYRNAEGKLEKTHGMHWLTTGIFLTGELAGAGVIALPLAVRNQGFYYGMVAAVVLLLMCAYTSIILGRSWMILLKHWPAYHSHCKNPYAEIGKRAMGRYMKNFVEIVLNYGMFAVGALLIVIVAKGVGDMIKAFTETNFSYCYNVLIVSLIILPSFYLRSPENFHWIINAGMVCTVVAIILAMIGIVKDAFLCDLGIKEVELTPLRVAGGFGTLFFAYGGHAVFPSVQHDMKKPYLFSRSSNLAYTLVALMYFPLMIAANYVYGDNIQPSIINNINTVWIQQSVNILIFLHCALTVVLVMNPINQQIEHFGGAPPEFSARRVFYRTLVMLAAVFLAESFPNFGPLIDLMGATVFTMTSYIFPIAFYLYLNAIDKIFDEMTKNGEEIPTENGEKTLKIGFYEACKYASSLDLAYCCAIYIVAVLVFFSATTSAIEALSYSQFLTPCYLKFIWPWPVESLTTSALACCGDYHNLSLQHCYSLFD</sequence>
<feature type="transmembrane region" description="Helical" evidence="5">
    <location>
        <begin position="309"/>
        <end position="327"/>
    </location>
</feature>
<dbReference type="GO" id="GO:0015179">
    <property type="term" value="F:L-amino acid transmembrane transporter activity"/>
    <property type="evidence" value="ECO:0007669"/>
    <property type="project" value="TreeGrafter"/>
</dbReference>
<feature type="transmembrane region" description="Helical" evidence="5">
    <location>
        <begin position="270"/>
        <end position="289"/>
    </location>
</feature>
<proteinExistence type="predicted"/>
<name>A0A1I7S1J4_BURXY</name>
<feature type="transmembrane region" description="Helical" evidence="5">
    <location>
        <begin position="374"/>
        <end position="395"/>
    </location>
</feature>
<dbReference type="FunFam" id="1.20.1740.10:FF:000052">
    <property type="entry name" value="Lysine histidine transporter-like 3"/>
    <property type="match status" value="1"/>
</dbReference>
<feature type="transmembrane region" description="Helical" evidence="5">
    <location>
        <begin position="233"/>
        <end position="250"/>
    </location>
</feature>
<feature type="transmembrane region" description="Helical" evidence="5">
    <location>
        <begin position="348"/>
        <end position="368"/>
    </location>
</feature>
<reference evidence="7" key="2">
    <citation type="submission" date="2020-09" db="EMBL/GenBank/DDBJ databases">
        <authorList>
            <person name="Kikuchi T."/>
        </authorList>
    </citation>
    <scope>NUCLEOTIDE SEQUENCE</scope>
    <source>
        <strain evidence="7">Ka4C1</strain>
    </source>
</reference>
<keyword evidence="3 5" id="KW-1133">Transmembrane helix</keyword>
<evidence type="ECO:0000256" key="5">
    <source>
        <dbReference type="SAM" id="Phobius"/>
    </source>
</evidence>
<dbReference type="eggNOG" id="KOG1303">
    <property type="taxonomic scope" value="Eukaryota"/>
</dbReference>
<dbReference type="Proteomes" id="UP000582659">
    <property type="component" value="Unassembled WGS sequence"/>
</dbReference>
<dbReference type="PANTHER" id="PTHR22950:SF703">
    <property type="entry name" value="AMINO ACID TRANSPORTER TRANSMEMBRANE DOMAIN-CONTAINING PROTEIN"/>
    <property type="match status" value="1"/>
</dbReference>
<feature type="domain" description="Amino acid transporter transmembrane" evidence="6">
    <location>
        <begin position="41"/>
        <end position="400"/>
    </location>
</feature>
<gene>
    <name evidence="7" type="ORF">BXYJ_LOCUS652</name>
</gene>
<feature type="transmembrane region" description="Helical" evidence="5">
    <location>
        <begin position="129"/>
        <end position="152"/>
    </location>
</feature>
<evidence type="ECO:0000256" key="3">
    <source>
        <dbReference type="ARBA" id="ARBA00022989"/>
    </source>
</evidence>
<dbReference type="EMBL" id="CAJFCV020000001">
    <property type="protein sequence ID" value="CAG9081407.1"/>
    <property type="molecule type" value="Genomic_DNA"/>
</dbReference>
<feature type="transmembrane region" description="Helical" evidence="5">
    <location>
        <begin position="192"/>
        <end position="213"/>
    </location>
</feature>
<dbReference type="OrthoDB" id="655540at2759"/>
<dbReference type="EMBL" id="CAJFDI010000001">
    <property type="protein sequence ID" value="CAD5208416.1"/>
    <property type="molecule type" value="Genomic_DNA"/>
</dbReference>
<keyword evidence="4 5" id="KW-0472">Membrane</keyword>
<dbReference type="InterPro" id="IPR013057">
    <property type="entry name" value="AA_transpt_TM"/>
</dbReference>
<feature type="transmembrane region" description="Helical" evidence="5">
    <location>
        <begin position="71"/>
        <end position="92"/>
    </location>
</feature>
<feature type="transmembrane region" description="Helical" evidence="5">
    <location>
        <begin position="437"/>
        <end position="459"/>
    </location>
</feature>
<protein>
    <submittedName>
        <fullName evidence="7">(pine wood nematode) hypothetical protein</fullName>
    </submittedName>
    <submittedName>
        <fullName evidence="10">Aa_trans domain-containing protein</fullName>
    </submittedName>
</protein>
<evidence type="ECO:0000256" key="4">
    <source>
        <dbReference type="ARBA" id="ARBA00023136"/>
    </source>
</evidence>
<evidence type="ECO:0000313" key="8">
    <source>
        <dbReference type="Proteomes" id="UP000095284"/>
    </source>
</evidence>
<dbReference type="Proteomes" id="UP000095284">
    <property type="component" value="Unplaced"/>
</dbReference>
<evidence type="ECO:0000259" key="6">
    <source>
        <dbReference type="Pfam" id="PF01490"/>
    </source>
</evidence>